<name>A0AA46TIE3_9ACTN</name>
<keyword evidence="2" id="KW-1185">Reference proteome</keyword>
<evidence type="ECO:0000313" key="1">
    <source>
        <dbReference type="EMBL" id="UYM05830.1"/>
    </source>
</evidence>
<reference evidence="1" key="1">
    <citation type="submission" date="2022-01" db="EMBL/GenBank/DDBJ databases">
        <title>Nocardioidaceae gen. sp. A5X3R13.</title>
        <authorList>
            <person name="Lopez Marin M.A."/>
            <person name="Uhlik O."/>
        </authorList>
    </citation>
    <scope>NUCLEOTIDE SEQUENCE</scope>
    <source>
        <strain evidence="1">A5X3R13</strain>
    </source>
</reference>
<sequence>MYVMTADQRGSRRRPDAVPGALKALNAAYADDLVLAFDRTAGDEIQALVAESSVVVSAVADLVRRGDWWIGVGVGAVETPVPDNVRAGRGTAFVHARAAVDRAKTQPTGLAVVGDDEPAATRSETTLWLLAGLLMRRSDAGWEAVDAMAGVGRQIDAAARLGITPQAMSRRLRVAGWAEDSRARDLAAWVLEQGEDA</sequence>
<dbReference type="Proteomes" id="UP001164390">
    <property type="component" value="Chromosome"/>
</dbReference>
<organism evidence="1 2">
    <name type="scientific">Solicola gregarius</name>
    <dbReference type="NCBI Taxonomy" id="2908642"/>
    <lineage>
        <taxon>Bacteria</taxon>
        <taxon>Bacillati</taxon>
        <taxon>Actinomycetota</taxon>
        <taxon>Actinomycetes</taxon>
        <taxon>Propionibacteriales</taxon>
        <taxon>Nocardioidaceae</taxon>
        <taxon>Solicola</taxon>
    </lineage>
</organism>
<proteinExistence type="predicted"/>
<dbReference type="AlphaFoldDB" id="A0AA46TIE3"/>
<accession>A0AA46TIE3</accession>
<gene>
    <name evidence="1" type="ORF">L0C25_01765</name>
</gene>
<evidence type="ECO:0000313" key="2">
    <source>
        <dbReference type="Proteomes" id="UP001164390"/>
    </source>
</evidence>
<dbReference type="Pfam" id="PF16264">
    <property type="entry name" value="SatD"/>
    <property type="match status" value="1"/>
</dbReference>
<dbReference type="RefSeq" id="WP_271634659.1">
    <property type="nucleotide sequence ID" value="NZ_CP094970.1"/>
</dbReference>
<dbReference type="EMBL" id="CP094970">
    <property type="protein sequence ID" value="UYM05830.1"/>
    <property type="molecule type" value="Genomic_DNA"/>
</dbReference>
<dbReference type="InterPro" id="IPR032580">
    <property type="entry name" value="SatD"/>
</dbReference>
<dbReference type="KEGG" id="sgrg:L0C25_01765"/>
<protein>
    <submittedName>
        <fullName evidence="1">SatD family protein</fullName>
    </submittedName>
</protein>